<proteinExistence type="predicted"/>
<evidence type="ECO:0000313" key="2">
    <source>
        <dbReference type="EMBL" id="RAH56732.1"/>
    </source>
</evidence>
<dbReference type="RefSeq" id="XP_025514654.1">
    <property type="nucleotide sequence ID" value="XM_025665169.1"/>
</dbReference>
<reference evidence="2 3" key="1">
    <citation type="submission" date="2018-02" db="EMBL/GenBank/DDBJ databases">
        <title>The genomes of Aspergillus section Nigri reveals drivers in fungal speciation.</title>
        <authorList>
            <consortium name="DOE Joint Genome Institute"/>
            <person name="Vesth T.C."/>
            <person name="Nybo J."/>
            <person name="Theobald S."/>
            <person name="Brandl J."/>
            <person name="Frisvad J.C."/>
            <person name="Nielsen K.F."/>
            <person name="Lyhne E.K."/>
            <person name="Kogle M.E."/>
            <person name="Kuo A."/>
            <person name="Riley R."/>
            <person name="Clum A."/>
            <person name="Nolan M."/>
            <person name="Lipzen A."/>
            <person name="Salamov A."/>
            <person name="Henrissat B."/>
            <person name="Wiebenga A."/>
            <person name="De vries R.P."/>
            <person name="Grigoriev I.V."/>
            <person name="Mortensen U.H."/>
            <person name="Andersen M.R."/>
            <person name="Baker S.E."/>
        </authorList>
    </citation>
    <scope>NUCLEOTIDE SEQUENCE [LARGE SCALE GENOMIC DNA]</scope>
    <source>
        <strain evidence="2 3">CBS 112811</strain>
    </source>
</reference>
<dbReference type="EMBL" id="KZ825064">
    <property type="protein sequence ID" value="RAH56732.1"/>
    <property type="molecule type" value="Genomic_DNA"/>
</dbReference>
<protein>
    <submittedName>
        <fullName evidence="2">Uncharacterized protein</fullName>
    </submittedName>
</protein>
<accession>A0A8G1R036</accession>
<keyword evidence="3" id="KW-1185">Reference proteome</keyword>
<dbReference type="Proteomes" id="UP000249526">
    <property type="component" value="Unassembled WGS sequence"/>
</dbReference>
<evidence type="ECO:0000256" key="1">
    <source>
        <dbReference type="SAM" id="SignalP"/>
    </source>
</evidence>
<name>A0A8G1R036_9EURO</name>
<sequence length="53" mass="5290">MKSFLVAFTTLMAVVGLVAAMPAPQGVEADVRLPSLGEALEAAKGASAGFGKI</sequence>
<gene>
    <name evidence="2" type="ORF">BO85DRAFT_520847</name>
</gene>
<keyword evidence="1" id="KW-0732">Signal</keyword>
<dbReference type="GeneID" id="37168571"/>
<feature type="chain" id="PRO_5034800198" evidence="1">
    <location>
        <begin position="21"/>
        <end position="53"/>
    </location>
</feature>
<organism evidence="2 3">
    <name type="scientific">Aspergillus piperis CBS 112811</name>
    <dbReference type="NCBI Taxonomy" id="1448313"/>
    <lineage>
        <taxon>Eukaryota</taxon>
        <taxon>Fungi</taxon>
        <taxon>Dikarya</taxon>
        <taxon>Ascomycota</taxon>
        <taxon>Pezizomycotina</taxon>
        <taxon>Eurotiomycetes</taxon>
        <taxon>Eurotiomycetidae</taxon>
        <taxon>Eurotiales</taxon>
        <taxon>Aspergillaceae</taxon>
        <taxon>Aspergillus</taxon>
        <taxon>Aspergillus subgen. Circumdati</taxon>
    </lineage>
</organism>
<feature type="signal peptide" evidence="1">
    <location>
        <begin position="1"/>
        <end position="20"/>
    </location>
</feature>
<evidence type="ECO:0000313" key="3">
    <source>
        <dbReference type="Proteomes" id="UP000249526"/>
    </source>
</evidence>
<dbReference type="AlphaFoldDB" id="A0A8G1R036"/>